<keyword evidence="9 10" id="KW-0170">Cobalt</keyword>
<proteinExistence type="inferred from homology"/>
<dbReference type="GO" id="GO:0042823">
    <property type="term" value="P:pyridoxal phosphate biosynthetic process"/>
    <property type="evidence" value="ECO:0007669"/>
    <property type="project" value="UniProtKB-UniRule"/>
</dbReference>
<evidence type="ECO:0000256" key="4">
    <source>
        <dbReference type="ARBA" id="ARBA00022842"/>
    </source>
</evidence>
<keyword evidence="2 10" id="KW-0479">Metal-binding</keyword>
<keyword evidence="7 10" id="KW-0520">NAD</keyword>
<evidence type="ECO:0000256" key="6">
    <source>
        <dbReference type="ARBA" id="ARBA00023002"/>
    </source>
</evidence>
<evidence type="ECO:0000256" key="9">
    <source>
        <dbReference type="ARBA" id="ARBA00023285"/>
    </source>
</evidence>
<dbReference type="Proteomes" id="UP001156215">
    <property type="component" value="Chromosome"/>
</dbReference>
<dbReference type="SUPFAM" id="SSF53659">
    <property type="entry name" value="Isocitrate/Isopropylmalate dehydrogenase-like"/>
    <property type="match status" value="1"/>
</dbReference>
<keyword evidence="3 10" id="KW-0862">Zinc</keyword>
<dbReference type="RefSeq" id="WP_269310123.1">
    <property type="nucleotide sequence ID" value="NZ_CP098242.1"/>
</dbReference>
<comment type="catalytic activity">
    <reaction evidence="10">
        <text>4-(phosphooxy)-L-threonine + NAD(+) = 3-amino-2-oxopropyl phosphate + CO2 + NADH</text>
        <dbReference type="Rhea" id="RHEA:32275"/>
        <dbReference type="ChEBI" id="CHEBI:16526"/>
        <dbReference type="ChEBI" id="CHEBI:57279"/>
        <dbReference type="ChEBI" id="CHEBI:57540"/>
        <dbReference type="ChEBI" id="CHEBI:57945"/>
        <dbReference type="ChEBI" id="CHEBI:58452"/>
        <dbReference type="EC" id="1.1.1.262"/>
    </reaction>
</comment>
<evidence type="ECO:0000256" key="2">
    <source>
        <dbReference type="ARBA" id="ARBA00022723"/>
    </source>
</evidence>
<keyword evidence="12" id="KW-1185">Reference proteome</keyword>
<dbReference type="Gene3D" id="3.40.718.10">
    <property type="entry name" value="Isopropylmalate Dehydrogenase"/>
    <property type="match status" value="1"/>
</dbReference>
<comment type="function">
    <text evidence="10">Catalyzes the NAD(P)-dependent oxidation of 4-(phosphooxy)-L-threonine (HTP) into 2-amino-3-oxo-4-(phosphooxy)butyric acid which spontaneously decarboxylates to form 3-amino-2-oxopropyl phosphate (AHAP).</text>
</comment>
<feature type="binding site" evidence="10">
    <location>
        <position position="294"/>
    </location>
    <ligand>
        <name>substrate</name>
    </ligand>
</feature>
<reference evidence="11" key="1">
    <citation type="journal article" date="2022" name="Front. Microbiol.">
        <title>New perspectives on an old grouping: The genomic and phenotypic variability of Oxalobacter formigenes and the implications for calcium oxalate stone prevention.</title>
        <authorList>
            <person name="Chmiel J.A."/>
            <person name="Carr C."/>
            <person name="Stuivenberg G.A."/>
            <person name="Venema R."/>
            <person name="Chanyi R.M."/>
            <person name="Al K.F."/>
            <person name="Giguere D."/>
            <person name="Say H."/>
            <person name="Akouris P.P."/>
            <person name="Dominguez Romero S.A."/>
            <person name="Kwong A."/>
            <person name="Tai V."/>
            <person name="Koval S.F."/>
            <person name="Razvi H."/>
            <person name="Bjazevic J."/>
            <person name="Burton J.P."/>
        </authorList>
    </citation>
    <scope>NUCLEOTIDE SEQUENCE</scope>
    <source>
        <strain evidence="11">WoOx3</strain>
    </source>
</reference>
<comment type="subcellular location">
    <subcellularLocation>
        <location evidence="10">Cytoplasm</location>
    </subcellularLocation>
</comment>
<gene>
    <name evidence="10 11" type="primary">pdxA</name>
    <name evidence="11" type="ORF">NB640_05175</name>
</gene>
<dbReference type="GO" id="GO:0008270">
    <property type="term" value="F:zinc ion binding"/>
    <property type="evidence" value="ECO:0007669"/>
    <property type="project" value="UniProtKB-UniRule"/>
</dbReference>
<keyword evidence="8 10" id="KW-0664">Pyridoxine biosynthesis</keyword>
<dbReference type="PANTHER" id="PTHR30004">
    <property type="entry name" value="4-HYDROXYTHREONINE-4-PHOSPHATE DEHYDROGENASE"/>
    <property type="match status" value="1"/>
</dbReference>
<comment type="pathway">
    <text evidence="10">Cofactor biosynthesis; pyridoxine 5'-phosphate biosynthesis; pyridoxine 5'-phosphate from D-erythrose 4-phosphate: step 4/5.</text>
</comment>
<comment type="similarity">
    <text evidence="10">Belongs to the PdxA family.</text>
</comment>
<feature type="binding site" evidence="10">
    <location>
        <position position="312"/>
    </location>
    <ligand>
        <name>substrate</name>
    </ligand>
</feature>
<feature type="binding site" evidence="10">
    <location>
        <position position="231"/>
    </location>
    <ligand>
        <name>a divalent metal cation</name>
        <dbReference type="ChEBI" id="CHEBI:60240"/>
        <note>ligand shared between dimeric partners</note>
    </ligand>
</feature>
<evidence type="ECO:0000256" key="3">
    <source>
        <dbReference type="ARBA" id="ARBA00022833"/>
    </source>
</evidence>
<dbReference type="HAMAP" id="MF_00536">
    <property type="entry name" value="PdxA"/>
    <property type="match status" value="1"/>
</dbReference>
<evidence type="ECO:0000313" key="12">
    <source>
        <dbReference type="Proteomes" id="UP001156215"/>
    </source>
</evidence>
<dbReference type="GO" id="GO:0051287">
    <property type="term" value="F:NAD binding"/>
    <property type="evidence" value="ECO:0007669"/>
    <property type="project" value="InterPro"/>
</dbReference>
<dbReference type="Pfam" id="PF04166">
    <property type="entry name" value="PdxA"/>
    <property type="match status" value="1"/>
</dbReference>
<feature type="binding site" evidence="10">
    <location>
        <position position="303"/>
    </location>
    <ligand>
        <name>substrate</name>
    </ligand>
</feature>
<dbReference type="InterPro" id="IPR037510">
    <property type="entry name" value="PdxA"/>
</dbReference>
<evidence type="ECO:0000256" key="7">
    <source>
        <dbReference type="ARBA" id="ARBA00023027"/>
    </source>
</evidence>
<feature type="binding site" evidence="10">
    <location>
        <position position="186"/>
    </location>
    <ligand>
        <name>a divalent metal cation</name>
        <dbReference type="ChEBI" id="CHEBI:60240"/>
        <note>ligand shared between dimeric partners</note>
    </ligand>
</feature>
<evidence type="ECO:0000256" key="5">
    <source>
        <dbReference type="ARBA" id="ARBA00022857"/>
    </source>
</evidence>
<sequence>MTEDFLMSPLPVIAITLGEPAGIGPEIALKAAWKLRHDVYPVLIGDSLLLEKLAPDIDPEIKLHHATREDIPHIRSLCHPGTLVIIDRPLAQPVKPGYPDPASATAILSWLDIAIEGTIKKHFDAIATAPVQKSTINAAGIAFTGHTEYLAEKLQADQVVMLLAGHIDSPTGLKSGSLRVALATTHLPLKDIPDAITQASLMRTLRILHQELQEKFRILQPRILVSGLNPHAGENGYLGMEEIEIITPVIQSLQQQGMKIEGPFPADTLFLPHYLDQADCFFVMYHDQGLPVLKYATFGHGVNVTLGLPVIRTSVDHGTALDIAVQGTGRADDGSMIEAIRLAADMVSR</sequence>
<evidence type="ECO:0000256" key="10">
    <source>
        <dbReference type="HAMAP-Rule" id="MF_00536"/>
    </source>
</evidence>
<dbReference type="EMBL" id="CP098242">
    <property type="protein sequence ID" value="WAW11026.1"/>
    <property type="molecule type" value="Genomic_DNA"/>
</dbReference>
<keyword evidence="1 10" id="KW-0963">Cytoplasm</keyword>
<dbReference type="GO" id="GO:0050897">
    <property type="term" value="F:cobalt ion binding"/>
    <property type="evidence" value="ECO:0007669"/>
    <property type="project" value="UniProtKB-UniRule"/>
</dbReference>
<keyword evidence="5 10" id="KW-0521">NADP</keyword>
<dbReference type="GO" id="GO:0005737">
    <property type="term" value="C:cytoplasm"/>
    <property type="evidence" value="ECO:0007669"/>
    <property type="project" value="UniProtKB-SubCell"/>
</dbReference>
<comment type="miscellaneous">
    <text evidence="10">The active site is located at the dimer interface.</text>
</comment>
<name>A0A9E9P5E7_9BURK</name>
<keyword evidence="4 10" id="KW-0460">Magnesium</keyword>
<dbReference type="GO" id="GO:0050570">
    <property type="term" value="F:4-hydroxythreonine-4-phosphate dehydrogenase activity"/>
    <property type="evidence" value="ECO:0007669"/>
    <property type="project" value="UniProtKB-UniRule"/>
</dbReference>
<dbReference type="NCBIfam" id="TIGR00557">
    <property type="entry name" value="pdxA"/>
    <property type="match status" value="1"/>
</dbReference>
<dbReference type="GO" id="GO:0000287">
    <property type="term" value="F:magnesium ion binding"/>
    <property type="evidence" value="ECO:0007669"/>
    <property type="project" value="UniProtKB-UniRule"/>
</dbReference>
<comment type="cofactor">
    <cofactor evidence="10">
        <name>Zn(2+)</name>
        <dbReference type="ChEBI" id="CHEBI:29105"/>
    </cofactor>
    <cofactor evidence="10">
        <name>Mg(2+)</name>
        <dbReference type="ChEBI" id="CHEBI:18420"/>
    </cofactor>
    <cofactor evidence="10">
        <name>Co(2+)</name>
        <dbReference type="ChEBI" id="CHEBI:48828"/>
    </cofactor>
    <text evidence="10">Binds 1 divalent metal cation per subunit. Can use ions such as Zn(2+), Mg(2+) or Co(2+).</text>
</comment>
<dbReference type="EC" id="1.1.1.262" evidence="10"/>
<feature type="binding site" evidence="10">
    <location>
        <position position="147"/>
    </location>
    <ligand>
        <name>substrate</name>
    </ligand>
</feature>
<dbReference type="PANTHER" id="PTHR30004:SF5">
    <property type="entry name" value="4-HYDROXYTHREONINE-4-PHOSPHATE DEHYDROGENASE"/>
    <property type="match status" value="1"/>
</dbReference>
<evidence type="ECO:0000313" key="11">
    <source>
        <dbReference type="EMBL" id="WAW11026.1"/>
    </source>
</evidence>
<protein>
    <recommendedName>
        <fullName evidence="10">4-hydroxythreonine-4-phosphate dehydrogenase</fullName>
        <ecNumber evidence="10">1.1.1.262</ecNumber>
    </recommendedName>
    <alternativeName>
        <fullName evidence="10">4-(phosphohydroxy)-L-threonine dehydrogenase</fullName>
    </alternativeName>
</protein>
<feature type="binding site" evidence="10">
    <location>
        <position position="146"/>
    </location>
    <ligand>
        <name>substrate</name>
    </ligand>
</feature>
<dbReference type="InterPro" id="IPR005255">
    <property type="entry name" value="PdxA_fam"/>
</dbReference>
<evidence type="ECO:0000256" key="8">
    <source>
        <dbReference type="ARBA" id="ARBA00023096"/>
    </source>
</evidence>
<dbReference type="GO" id="GO:0008615">
    <property type="term" value="P:pyridoxine biosynthetic process"/>
    <property type="evidence" value="ECO:0007669"/>
    <property type="project" value="UniProtKB-UniRule"/>
</dbReference>
<dbReference type="AlphaFoldDB" id="A0A9E9P5E7"/>
<evidence type="ECO:0000256" key="1">
    <source>
        <dbReference type="ARBA" id="ARBA00022490"/>
    </source>
</evidence>
<feature type="binding site" evidence="10">
    <location>
        <position position="286"/>
    </location>
    <ligand>
        <name>a divalent metal cation</name>
        <dbReference type="ChEBI" id="CHEBI:60240"/>
        <note>ligand shared between dimeric partners</note>
    </ligand>
</feature>
<organism evidence="11 12">
    <name type="scientific">Oxalobacter vibrioformis</name>
    <dbReference type="NCBI Taxonomy" id="933080"/>
    <lineage>
        <taxon>Bacteria</taxon>
        <taxon>Pseudomonadati</taxon>
        <taxon>Pseudomonadota</taxon>
        <taxon>Betaproteobacteria</taxon>
        <taxon>Burkholderiales</taxon>
        <taxon>Oxalobacteraceae</taxon>
        <taxon>Oxalobacter</taxon>
    </lineage>
</organism>
<comment type="subunit">
    <text evidence="10">Homodimer.</text>
</comment>
<accession>A0A9E9P5E7</accession>
<keyword evidence="6 10" id="KW-0560">Oxidoreductase</keyword>
<dbReference type="KEGG" id="ovb:NB640_05175"/>